<dbReference type="Proteomes" id="UP000193200">
    <property type="component" value="Unassembled WGS sequence"/>
</dbReference>
<reference evidence="2 3" key="1">
    <citation type="submission" date="2017-03" db="EMBL/GenBank/DDBJ databases">
        <authorList>
            <person name="Afonso C.L."/>
            <person name="Miller P.J."/>
            <person name="Scott M.A."/>
            <person name="Spackman E."/>
            <person name="Goraichik I."/>
            <person name="Dimitrov K.M."/>
            <person name="Suarez D.L."/>
            <person name="Swayne D.E."/>
        </authorList>
    </citation>
    <scope>NUCLEOTIDE SEQUENCE [LARGE SCALE GENOMIC DNA]</scope>
    <source>
        <strain evidence="2 3">CECT 7691</strain>
    </source>
</reference>
<organism evidence="2 3">
    <name type="scientific">Oceanibacterium hippocampi</name>
    <dbReference type="NCBI Taxonomy" id="745714"/>
    <lineage>
        <taxon>Bacteria</taxon>
        <taxon>Pseudomonadati</taxon>
        <taxon>Pseudomonadota</taxon>
        <taxon>Alphaproteobacteria</taxon>
        <taxon>Sneathiellales</taxon>
        <taxon>Sneathiellaceae</taxon>
        <taxon>Oceanibacterium</taxon>
    </lineage>
</organism>
<accession>A0A1Y5U1J0</accession>
<name>A0A1Y5U1J0_9PROT</name>
<dbReference type="EMBL" id="FWFR01000005">
    <property type="protein sequence ID" value="SLN76797.1"/>
    <property type="molecule type" value="Genomic_DNA"/>
</dbReference>
<evidence type="ECO:0000313" key="2">
    <source>
        <dbReference type="EMBL" id="SLN76797.1"/>
    </source>
</evidence>
<dbReference type="OrthoDB" id="7350221at2"/>
<keyword evidence="3" id="KW-1185">Reference proteome</keyword>
<sequence>MNGSTNLPSLEDLKDQARRLRAELARSGQDISHGRALELIASQHGFRDWNTLHARVGNGPPVCPVKPGDRVAGQYLGQDFKGEVVGVQILAGASRYRIAVHFDEPVDVVTFESFSNFRRRVSCTIDETGRTQERTSNGKPHMVLKL</sequence>
<proteinExistence type="predicted"/>
<dbReference type="InterPro" id="IPR045517">
    <property type="entry name" value="Glyoxalase_8"/>
</dbReference>
<dbReference type="AlphaFoldDB" id="A0A1Y5U1J0"/>
<protein>
    <recommendedName>
        <fullName evidence="1">Glyoxalase-related protein domain-containing protein</fullName>
    </recommendedName>
</protein>
<gene>
    <name evidence="2" type="ORF">OCH7691_04191</name>
</gene>
<evidence type="ECO:0000259" key="1">
    <source>
        <dbReference type="Pfam" id="PF20066"/>
    </source>
</evidence>
<dbReference type="Pfam" id="PF20066">
    <property type="entry name" value="Glyoxalase_8"/>
    <property type="match status" value="1"/>
</dbReference>
<feature type="domain" description="Glyoxalase-related protein" evidence="1">
    <location>
        <begin position="5"/>
        <end position="145"/>
    </location>
</feature>
<dbReference type="RefSeq" id="WP_085885531.1">
    <property type="nucleotide sequence ID" value="NZ_FWFR01000005.1"/>
</dbReference>
<dbReference type="InParanoid" id="A0A1Y5U1J0"/>
<evidence type="ECO:0000313" key="3">
    <source>
        <dbReference type="Proteomes" id="UP000193200"/>
    </source>
</evidence>